<dbReference type="Pfam" id="PF00834">
    <property type="entry name" value="Ribul_P_3_epim"/>
    <property type="match status" value="1"/>
</dbReference>
<dbReference type="InterPro" id="IPR011060">
    <property type="entry name" value="RibuloseP-bd_barrel"/>
</dbReference>
<dbReference type="CDD" id="cd00429">
    <property type="entry name" value="RPE"/>
    <property type="match status" value="1"/>
</dbReference>
<dbReference type="SUPFAM" id="SSF51366">
    <property type="entry name" value="Ribulose-phoshate binding barrel"/>
    <property type="match status" value="1"/>
</dbReference>
<keyword evidence="2" id="KW-0413">Isomerase</keyword>
<protein>
    <submittedName>
        <fullName evidence="3">Ribulose-phosphate 3-epimerase</fullName>
    </submittedName>
</protein>
<dbReference type="AlphaFoldDB" id="A0A851GHA6"/>
<keyword evidence="1" id="KW-0479">Metal-binding</keyword>
<comment type="caution">
    <text evidence="3">The sequence shown here is derived from an EMBL/GenBank/DDBJ whole genome shotgun (WGS) entry which is preliminary data.</text>
</comment>
<dbReference type="Proteomes" id="UP000557872">
    <property type="component" value="Unassembled WGS sequence"/>
</dbReference>
<gene>
    <name evidence="3" type="ORF">HW115_03320</name>
</gene>
<name>A0A851GHA6_9BACT</name>
<reference evidence="3 4" key="1">
    <citation type="submission" date="2020-07" db="EMBL/GenBank/DDBJ databases">
        <title>Roseicoccus Jingziensis gen. nov., sp. nov., isolated from coastal seawater.</title>
        <authorList>
            <person name="Feng X."/>
        </authorList>
    </citation>
    <scope>NUCLEOTIDE SEQUENCE [LARGE SCALE GENOMIC DNA]</scope>
    <source>
        <strain evidence="3 4">N1E253</strain>
    </source>
</reference>
<dbReference type="Gene3D" id="3.20.20.70">
    <property type="entry name" value="Aldolase class I"/>
    <property type="match status" value="1"/>
</dbReference>
<dbReference type="InterPro" id="IPR013785">
    <property type="entry name" value="Aldolase_TIM"/>
</dbReference>
<evidence type="ECO:0000313" key="3">
    <source>
        <dbReference type="EMBL" id="NWK54625.1"/>
    </source>
</evidence>
<sequence length="231" mass="24867">MSYTERLNRLRCATQSAPILSIGTLTGNMMHQANDIQLLEEAGIQLLHLDVMDGTVWPKISVGSGFLSGLQTQLIKDVHLLTSHPEKHIGDFVSAGADIITIQIEHCQDIGATLNQIREAGALASAGIYPTTPIEELLPYLELCDVVFILAIGPETGSQSFFDVVAKRITQLRELNPDLILAVDGAVKKETAGEIASMKPDLIVSGSAIFNGHDATANIHEMNQIISTATE</sequence>
<dbReference type="PANTHER" id="PTHR11749">
    <property type="entry name" value="RIBULOSE-5-PHOSPHATE-3-EPIMERASE"/>
    <property type="match status" value="1"/>
</dbReference>
<dbReference type="RefSeq" id="WP_178931140.1">
    <property type="nucleotide sequence ID" value="NZ_JACBAZ010000001.1"/>
</dbReference>
<dbReference type="GO" id="GO:0016857">
    <property type="term" value="F:racemase and epimerase activity, acting on carbohydrates and derivatives"/>
    <property type="evidence" value="ECO:0007669"/>
    <property type="project" value="InterPro"/>
</dbReference>
<evidence type="ECO:0000256" key="1">
    <source>
        <dbReference type="ARBA" id="ARBA00022723"/>
    </source>
</evidence>
<proteinExistence type="predicted"/>
<dbReference type="GO" id="GO:0005975">
    <property type="term" value="P:carbohydrate metabolic process"/>
    <property type="evidence" value="ECO:0007669"/>
    <property type="project" value="InterPro"/>
</dbReference>
<dbReference type="InterPro" id="IPR000056">
    <property type="entry name" value="Ribul_P_3_epim-like"/>
</dbReference>
<dbReference type="GO" id="GO:0046872">
    <property type="term" value="F:metal ion binding"/>
    <property type="evidence" value="ECO:0007669"/>
    <property type="project" value="UniProtKB-KW"/>
</dbReference>
<organism evidence="3 4">
    <name type="scientific">Oceaniferula marina</name>
    <dbReference type="NCBI Taxonomy" id="2748318"/>
    <lineage>
        <taxon>Bacteria</taxon>
        <taxon>Pseudomonadati</taxon>
        <taxon>Verrucomicrobiota</taxon>
        <taxon>Verrucomicrobiia</taxon>
        <taxon>Verrucomicrobiales</taxon>
        <taxon>Verrucomicrobiaceae</taxon>
        <taxon>Oceaniferula</taxon>
    </lineage>
</organism>
<keyword evidence="4" id="KW-1185">Reference proteome</keyword>
<evidence type="ECO:0000313" key="4">
    <source>
        <dbReference type="Proteomes" id="UP000557872"/>
    </source>
</evidence>
<dbReference type="EMBL" id="JACBAZ010000001">
    <property type="protein sequence ID" value="NWK54625.1"/>
    <property type="molecule type" value="Genomic_DNA"/>
</dbReference>
<evidence type="ECO:0000256" key="2">
    <source>
        <dbReference type="ARBA" id="ARBA00023235"/>
    </source>
</evidence>
<accession>A0A851GHA6</accession>